<feature type="domain" description="Cadherin-like" evidence="1">
    <location>
        <begin position="342"/>
        <end position="435"/>
    </location>
</feature>
<name>A0ABQ0JQN0_9VIBR</name>
<organism evidence="2 3">
    <name type="scientific">Vibrio variabilis</name>
    <dbReference type="NCBI Taxonomy" id="990271"/>
    <lineage>
        <taxon>Bacteria</taxon>
        <taxon>Pseudomonadati</taxon>
        <taxon>Pseudomonadota</taxon>
        <taxon>Gammaproteobacteria</taxon>
        <taxon>Vibrionales</taxon>
        <taxon>Vibrionaceae</taxon>
        <taxon>Vibrio</taxon>
    </lineage>
</organism>
<evidence type="ECO:0000313" key="3">
    <source>
        <dbReference type="Proteomes" id="UP000029223"/>
    </source>
</evidence>
<dbReference type="EMBL" id="BBMS01000105">
    <property type="protein sequence ID" value="GAL30665.1"/>
    <property type="molecule type" value="Genomic_DNA"/>
</dbReference>
<evidence type="ECO:0000259" key="1">
    <source>
        <dbReference type="Pfam" id="PF17892"/>
    </source>
</evidence>
<evidence type="ECO:0000313" key="2">
    <source>
        <dbReference type="EMBL" id="GAL30665.1"/>
    </source>
</evidence>
<protein>
    <submittedName>
        <fullName evidence="2">T1SS secreted agglutinin RTX</fullName>
    </submittedName>
</protein>
<keyword evidence="3" id="KW-1185">Reference proteome</keyword>
<dbReference type="NCBIfam" id="NF012211">
    <property type="entry name" value="tand_rpt_95"/>
    <property type="match status" value="6"/>
</dbReference>
<dbReference type="Pfam" id="PF17963">
    <property type="entry name" value="Big_9"/>
    <property type="match status" value="1"/>
</dbReference>
<proteinExistence type="predicted"/>
<feature type="domain" description="Cadherin-like" evidence="1">
    <location>
        <begin position="439"/>
        <end position="531"/>
    </location>
</feature>
<dbReference type="Pfam" id="PF17892">
    <property type="entry name" value="Cadherin_5"/>
    <property type="match status" value="5"/>
</dbReference>
<dbReference type="Proteomes" id="UP000029223">
    <property type="component" value="Unassembled WGS sequence"/>
</dbReference>
<sequence length="806" mass="84313">MLGRIGGTDGEEAVSKTYNIPTDVDEVDISFSFYEIDSWDGESFQIFVGGEELTSFDNSAFRTQDGTTTLYDSDGNEVGEVVHGTSQGEGFSGWNEQAHEVHLTVPIEDGQLQLGFGSTLNQELRDESFGIDNIEISVANADFQIIGVEDSSIPIEINANLTDTDGSEALSILIENVPEDGELSAGTDNGDGTWSLEPGELEGLEFTPAADFSGSVSLTVNATSTDLNTGDTATATEEVNIYVSPINDGPEAEDKAYTIEEDGSLTFTDEQLLVGATDIEGDDLSIADVSYSGTDGVFTDNGDGTYTFSPNENFNGEVDIRFSVSDGTDTTQANIDITVDAVNDNPVAGSTTYSVDEDGIITISDAQLLANSSDVEGEVSVTDVSYSGTDGIFTDNGDGTYSFAPNENFNGDVSLDVTIVDEDGATADTTAGIEVIAINDAPVSGDLAYSVDEDGSITLSQEQLLSQASDVDGDYLTASNLNAGDNATVTQNEDGSFTITPNADFNGDIDLSFEISDGTDTIVANADLTVNPVNDAAVVEDVGYTIEEDGSLTFTDEQLLAGASDVDGDDLTVADVSYSGTDGIFTDNGDGTYTFAPNENFNGEVDLSFSVSDGTTTTDANIDVTVESVNDLPIAGSTTYSVDEDGVITLSEAQLLANSSDVEGDLSVSDVSYSGDNGTLTSNDDGSYSFAPSENFSGDLTLNMTVIDSDGATADTTVGIEVQSVVDMPELSVTPDLSITPDLILATDNFESGSEGWNAGTESSQGFDSGDMLGRIGGTDGEEAVSKPTIFLLMSMKSIYRSASMR</sequence>
<feature type="domain" description="Cadherin-like" evidence="1">
    <location>
        <begin position="247"/>
        <end position="339"/>
    </location>
</feature>
<accession>A0ABQ0JQN0</accession>
<reference evidence="3" key="2">
    <citation type="submission" date="2014-09" db="EMBL/GenBank/DDBJ databases">
        <authorList>
            <consortium name="NBRP consortium"/>
            <person name="Sawabe T."/>
            <person name="Meirelles P."/>
            <person name="Nakanishi M."/>
            <person name="Sayaka M."/>
            <person name="Hattori M."/>
            <person name="Ohkuma M."/>
        </authorList>
    </citation>
    <scope>NUCLEOTIDE SEQUENCE [LARGE SCALE GENOMIC DNA]</scope>
    <source>
        <strain evidence="3">JCM 19239</strain>
    </source>
</reference>
<reference evidence="3" key="1">
    <citation type="submission" date="2014-09" db="EMBL/GenBank/DDBJ databases">
        <title>Vibrio variabilis JCM 19239. (C206) whole genome shotgun sequence.</title>
        <authorList>
            <person name="Sawabe T."/>
            <person name="Meirelles P."/>
            <person name="Nakanishi M."/>
            <person name="Sayaka M."/>
            <person name="Hattori M."/>
            <person name="Ohkuma M."/>
        </authorList>
    </citation>
    <scope>NUCLEOTIDE SEQUENCE [LARGE SCALE GENOMIC DNA]</scope>
    <source>
        <strain evidence="3">JCM 19239</strain>
    </source>
</reference>
<feature type="domain" description="Cadherin-like" evidence="1">
    <location>
        <begin position="533"/>
        <end position="626"/>
    </location>
</feature>
<dbReference type="InterPro" id="IPR041690">
    <property type="entry name" value="Cadherin_5"/>
</dbReference>
<gene>
    <name evidence="2" type="ORF">JCM19239_4750</name>
</gene>
<feature type="domain" description="Cadherin-like" evidence="1">
    <location>
        <begin position="629"/>
        <end position="722"/>
    </location>
</feature>
<comment type="caution">
    <text evidence="2">The sequence shown here is derived from an EMBL/GenBank/DDBJ whole genome shotgun (WGS) entry which is preliminary data.</text>
</comment>